<dbReference type="EMBL" id="JASBNA010000077">
    <property type="protein sequence ID" value="KAK7678113.1"/>
    <property type="molecule type" value="Genomic_DNA"/>
</dbReference>
<keyword evidence="2" id="KW-1185">Reference proteome</keyword>
<proteinExistence type="predicted"/>
<comment type="caution">
    <text evidence="1">The sequence shown here is derived from an EMBL/GenBank/DDBJ whole genome shotgun (WGS) entry which is preliminary data.</text>
</comment>
<sequence>MWNHGMAHLEENTIRTSSSSDIAILARAQSRLLDQELAEDIRRCAKSISLPEANDYMMARLHLSPFSKEVRTKQTWQRSKLANSSTPTWWAWFPKRADHHLYEMLSYMFDTTLNKSGFEGKGTMEFWVTYESFTYVLFFSCHSEMNSSSAIWRVQSNEVDYFSWLSESFPHTAICLITNPEPHTGVCAFLSFYSAVTALLPKLLGVHEKLLVEIEDFHEKRKKILQQRPDQKCKEKEEKSIHDQGVQSCCRCNCKDGDAKPEDLDIDKSLLYINARSQYIINLRQAHNIILEAIEDIETTGTSNSSTCTAKDINDPMPIDLTKECFDRYGWSKCILGTYYTFLVLVLLAPKETIRKEGVQLQEHMAKLGNEIVDMPEVVWEQGESKAFIEPIFHAFLKINDHGDGPFKIVKENQLHQMKCTFPELVSIHYYYDHPECKKRS</sequence>
<dbReference type="AlphaFoldDB" id="A0AAW0FAB2"/>
<name>A0AAW0FAB2_9APHY</name>
<evidence type="ECO:0000313" key="2">
    <source>
        <dbReference type="Proteomes" id="UP001385951"/>
    </source>
</evidence>
<reference evidence="1 2" key="1">
    <citation type="submission" date="2022-09" db="EMBL/GenBank/DDBJ databases">
        <authorList>
            <person name="Palmer J.M."/>
        </authorList>
    </citation>
    <scope>NUCLEOTIDE SEQUENCE [LARGE SCALE GENOMIC DNA]</scope>
    <source>
        <strain evidence="1 2">DSM 7382</strain>
    </source>
</reference>
<protein>
    <submittedName>
        <fullName evidence="1">Uncharacterized protein</fullName>
    </submittedName>
</protein>
<dbReference type="Proteomes" id="UP001385951">
    <property type="component" value="Unassembled WGS sequence"/>
</dbReference>
<accession>A0AAW0FAB2</accession>
<evidence type="ECO:0000313" key="1">
    <source>
        <dbReference type="EMBL" id="KAK7678113.1"/>
    </source>
</evidence>
<gene>
    <name evidence="1" type="ORF">QCA50_018906</name>
</gene>
<organism evidence="1 2">
    <name type="scientific">Cerrena zonata</name>
    <dbReference type="NCBI Taxonomy" id="2478898"/>
    <lineage>
        <taxon>Eukaryota</taxon>
        <taxon>Fungi</taxon>
        <taxon>Dikarya</taxon>
        <taxon>Basidiomycota</taxon>
        <taxon>Agaricomycotina</taxon>
        <taxon>Agaricomycetes</taxon>
        <taxon>Polyporales</taxon>
        <taxon>Cerrenaceae</taxon>
        <taxon>Cerrena</taxon>
    </lineage>
</organism>